<dbReference type="AlphaFoldDB" id="X1HDG5"/>
<accession>X1HDG5</accession>
<evidence type="ECO:0000313" key="2">
    <source>
        <dbReference type="EMBL" id="GAH51889.1"/>
    </source>
</evidence>
<dbReference type="EMBL" id="BARU01018049">
    <property type="protein sequence ID" value="GAH51889.1"/>
    <property type="molecule type" value="Genomic_DNA"/>
</dbReference>
<dbReference type="Pfam" id="PF03129">
    <property type="entry name" value="HGTP_anticodon"/>
    <property type="match status" value="1"/>
</dbReference>
<dbReference type="InterPro" id="IPR036621">
    <property type="entry name" value="Anticodon-bd_dom_sf"/>
</dbReference>
<gene>
    <name evidence="2" type="ORF">S03H2_29871</name>
</gene>
<feature type="domain" description="Anticodon-binding" evidence="1">
    <location>
        <begin position="10"/>
        <end position="50"/>
    </location>
</feature>
<name>X1HDG5_9ZZZZ</name>
<dbReference type="SUPFAM" id="SSF52954">
    <property type="entry name" value="Class II aaRS ABD-related"/>
    <property type="match status" value="1"/>
</dbReference>
<dbReference type="Gene3D" id="3.40.50.800">
    <property type="entry name" value="Anticodon-binding domain"/>
    <property type="match status" value="1"/>
</dbReference>
<evidence type="ECO:0000259" key="1">
    <source>
        <dbReference type="Pfam" id="PF03129"/>
    </source>
</evidence>
<comment type="caution">
    <text evidence="2">The sequence shown here is derived from an EMBL/GenBank/DDBJ whole genome shotgun (WGS) entry which is preliminary data.</text>
</comment>
<feature type="non-terminal residue" evidence="2">
    <location>
        <position position="50"/>
    </location>
</feature>
<reference evidence="2" key="1">
    <citation type="journal article" date="2014" name="Front. Microbiol.">
        <title>High frequency of phylogenetically diverse reductive dehalogenase-homologous genes in deep subseafloor sedimentary metagenomes.</title>
        <authorList>
            <person name="Kawai M."/>
            <person name="Futagami T."/>
            <person name="Toyoda A."/>
            <person name="Takaki Y."/>
            <person name="Nishi S."/>
            <person name="Hori S."/>
            <person name="Arai W."/>
            <person name="Tsubouchi T."/>
            <person name="Morono Y."/>
            <person name="Uchiyama I."/>
            <person name="Ito T."/>
            <person name="Fujiyama A."/>
            <person name="Inagaki F."/>
            <person name="Takami H."/>
        </authorList>
    </citation>
    <scope>NUCLEOTIDE SEQUENCE</scope>
    <source>
        <strain evidence="2">Expedition CK06-06</strain>
    </source>
</reference>
<dbReference type="InterPro" id="IPR004154">
    <property type="entry name" value="Anticodon-bd"/>
</dbReference>
<sequence>MLFTSGKLSVATTAEKLYTELATEGLEVLFDDRDESPGVKFNDADLMGIR</sequence>
<organism evidence="2">
    <name type="scientific">marine sediment metagenome</name>
    <dbReference type="NCBI Taxonomy" id="412755"/>
    <lineage>
        <taxon>unclassified sequences</taxon>
        <taxon>metagenomes</taxon>
        <taxon>ecological metagenomes</taxon>
    </lineage>
</organism>
<protein>
    <recommendedName>
        <fullName evidence="1">Anticodon-binding domain-containing protein</fullName>
    </recommendedName>
</protein>
<proteinExistence type="predicted"/>